<evidence type="ECO:0000256" key="1">
    <source>
        <dbReference type="SAM" id="MobiDB-lite"/>
    </source>
</evidence>
<feature type="compositionally biased region" description="Polar residues" evidence="1">
    <location>
        <begin position="1"/>
        <end position="21"/>
    </location>
</feature>
<feature type="region of interest" description="Disordered" evidence="1">
    <location>
        <begin position="254"/>
        <end position="430"/>
    </location>
</feature>
<protein>
    <submittedName>
        <fullName evidence="2">Uncharacterized protein</fullName>
    </submittedName>
</protein>
<sequence>MWSARSARTSQEVVRTGLTESSGHDDGDDGAQFHGEAPGRRHEGDAVAEVAHDVVAVRPEAEDDAGAAKGEDPKGHVGLVAGYLRGAPDLVDGGIGPDGVGHVVGAVRKGRGRGGHDLEERVEELGAVVKVAGPGMHLLDIAGEHRLFALGADNVLVDAAKHEPLGEPPDTGARVPGAVGLGADERLVRPGAGGGSGGLVGVEAPGRIGGAGRGLDLTLSLPLDVVGGDIPGAAGVELLAGQVALVKVADDPLEVGRGRRDGPASEQKGPLEDVPGAELPVLPDDDAVEPGDEEEGHEEAPGGAGGDDDAGDLSVAQVDGVVAALPDEQHDDERGRDPEVDGDEEEAPGRRVGAQQDAVFSDEEDDGAKGARHDGGNDPGEEDLSGHERKPRSEPPSGVRGAAGARPAGEWKRGRTCTTPCFMSTEPSGW</sequence>
<feature type="compositionally biased region" description="Acidic residues" evidence="1">
    <location>
        <begin position="283"/>
        <end position="297"/>
    </location>
</feature>
<feature type="compositionally biased region" description="Low complexity" evidence="1">
    <location>
        <begin position="395"/>
        <end position="408"/>
    </location>
</feature>
<proteinExistence type="predicted"/>
<evidence type="ECO:0000313" key="3">
    <source>
        <dbReference type="Proteomes" id="UP000557566"/>
    </source>
</evidence>
<feature type="compositionally biased region" description="Polar residues" evidence="1">
    <location>
        <begin position="416"/>
        <end position="430"/>
    </location>
</feature>
<gene>
    <name evidence="2" type="ORF">G6O67_007772</name>
</gene>
<evidence type="ECO:0000313" key="2">
    <source>
        <dbReference type="EMBL" id="KAF4505868.1"/>
    </source>
</evidence>
<feature type="compositionally biased region" description="Basic and acidic residues" evidence="1">
    <location>
        <begin position="254"/>
        <end position="263"/>
    </location>
</feature>
<comment type="caution">
    <text evidence="2">The sequence shown here is derived from an EMBL/GenBank/DDBJ whole genome shotgun (WGS) entry which is preliminary data.</text>
</comment>
<dbReference type="OrthoDB" id="260807at2759"/>
<feature type="compositionally biased region" description="Basic and acidic residues" evidence="1">
    <location>
        <begin position="384"/>
        <end position="393"/>
    </location>
</feature>
<organism evidence="2 3">
    <name type="scientific">Ophiocordyceps sinensis</name>
    <dbReference type="NCBI Taxonomy" id="72228"/>
    <lineage>
        <taxon>Eukaryota</taxon>
        <taxon>Fungi</taxon>
        <taxon>Dikarya</taxon>
        <taxon>Ascomycota</taxon>
        <taxon>Pezizomycotina</taxon>
        <taxon>Sordariomycetes</taxon>
        <taxon>Hypocreomycetidae</taxon>
        <taxon>Hypocreales</taxon>
        <taxon>Ophiocordycipitaceae</taxon>
        <taxon>Ophiocordyceps</taxon>
    </lineage>
</organism>
<dbReference type="AlphaFoldDB" id="A0A8H4PLK1"/>
<name>A0A8H4PLK1_9HYPO</name>
<reference evidence="2 3" key="1">
    <citation type="journal article" date="2020" name="Genome Biol. Evol.">
        <title>A new high-quality draft genome assembly of the Chinese cordyceps Ophiocordyceps sinensis.</title>
        <authorList>
            <person name="Shu R."/>
            <person name="Zhang J."/>
            <person name="Meng Q."/>
            <person name="Zhang H."/>
            <person name="Zhou G."/>
            <person name="Li M."/>
            <person name="Wu P."/>
            <person name="Zhao Y."/>
            <person name="Chen C."/>
            <person name="Qin Q."/>
        </authorList>
    </citation>
    <scope>NUCLEOTIDE SEQUENCE [LARGE SCALE GENOMIC DNA]</scope>
    <source>
        <strain evidence="2 3">IOZ07</strain>
    </source>
</reference>
<feature type="compositionally biased region" description="Basic and acidic residues" evidence="1">
    <location>
        <begin position="327"/>
        <end position="339"/>
    </location>
</feature>
<feature type="compositionally biased region" description="Basic and acidic residues" evidence="1">
    <location>
        <begin position="367"/>
        <end position="376"/>
    </location>
</feature>
<dbReference type="Proteomes" id="UP000557566">
    <property type="component" value="Unassembled WGS sequence"/>
</dbReference>
<dbReference type="EMBL" id="JAAVMX010000008">
    <property type="protein sequence ID" value="KAF4505868.1"/>
    <property type="molecule type" value="Genomic_DNA"/>
</dbReference>
<feature type="region of interest" description="Disordered" evidence="1">
    <location>
        <begin position="1"/>
        <end position="45"/>
    </location>
</feature>
<keyword evidence="3" id="KW-1185">Reference proteome</keyword>
<accession>A0A8H4PLK1</accession>